<dbReference type="PANTHER" id="PTHR33307:SF6">
    <property type="entry name" value="ALPHA-RHAMNOSIDASE (EUROFUNG)-RELATED"/>
    <property type="match status" value="1"/>
</dbReference>
<dbReference type="InterPro" id="IPR012341">
    <property type="entry name" value="6hp_glycosidase-like_sf"/>
</dbReference>
<name>A0AAE3FKB5_9BACT</name>
<evidence type="ECO:0000256" key="3">
    <source>
        <dbReference type="ARBA" id="ARBA00022801"/>
    </source>
</evidence>
<dbReference type="Gene3D" id="1.50.10.10">
    <property type="match status" value="1"/>
</dbReference>
<evidence type="ECO:0000313" key="8">
    <source>
        <dbReference type="EMBL" id="MCI5756487.1"/>
    </source>
</evidence>
<feature type="domain" description="Alpha-L-rhamnosidase C-terminal" evidence="7">
    <location>
        <begin position="800"/>
        <end position="870"/>
    </location>
</feature>
<dbReference type="Gene3D" id="2.60.420.10">
    <property type="entry name" value="Maltose phosphorylase, domain 3"/>
    <property type="match status" value="1"/>
</dbReference>
<accession>A0AAE3FKB5</accession>
<dbReference type="InterPro" id="IPR016007">
    <property type="entry name" value="Alpha_rhamnosid"/>
</dbReference>
<dbReference type="EMBL" id="JALEMU010000156">
    <property type="protein sequence ID" value="MCI5756487.1"/>
    <property type="molecule type" value="Genomic_DNA"/>
</dbReference>
<dbReference type="Gene3D" id="2.60.120.260">
    <property type="entry name" value="Galactose-binding domain-like"/>
    <property type="match status" value="3"/>
</dbReference>
<sequence length="884" mass="100846">MAYSVKTGKFDSSEWICGENSYLETAEKIKSIPGAEWIWPQTYARVFIRKYFTAGKNEKVRAEFVCDNEFELYINGMKVCGGVTGFEGDITEYVREGENRLNIRAYQTADYSFFTSAICGVIKVGEKSIFTDGSWQSYLAASFWENSEPDFWQELDPGYNMTKACPIHPRLFKRSLYMRKRFTVNGQVIRAVLCTTSRGLSEMYLNGMRTDSELFSQGISDKYREYHTADVTSIIRQGDNMLGAITANGWYNSESHSQVFMNKPCLRAELELTYRCGKKERTEVIGTDGSWLCRFSPYTDNDIQFGERYDARLEVPGWCHPESSDTDWHNCVTASDSDPEFTLRSYPPVVVKRRILPRSESEYRGQPLFDFGENCAGRYCIALRNTYPGQKIRISFCERLDGDGKMITGAYTPVFFNRDADENGRSPACMRNTDVYICRGGNETYEPRFTFSGFRYLTVSGLESRDQLVYVEMTVMHNNLPDTGRLESSYPLVGKLFDATRRTWLANIINGPMDCPTREKNYWTGDSQLFCQTACCLSDCSDFLARWTDGGRKMCPNVSGWGDEVYIIPYTLYRFYGDREILRVRYPDILKYAEERLTDLENGLPRWLNSPFNDHLSPWLVNVGGEFFGCAYFCYMLKMTAEIAGILGDTGTVKRFTSLSEAADRGFNEKFYLPDEEKYTPAGQSGYVLPLAFGIVPQERRALMAEKLNRAVLEKGSLDTGYAGTRYIMNVLCDYGYEKTAFMLLDRKEFPSWSYMLSQGGNTITETWRGIGDMSEEKSLSMNHFTLGSVTGWMFSDLCGIRWDESAPGFSEIVLRPVFIPEMGDISAELDTDYGKIKAGWRVSDGTAYYSFDVPRSTTLILPDGKKEKYPAGNHTAEYKLNNI</sequence>
<dbReference type="SUPFAM" id="SSF48208">
    <property type="entry name" value="Six-hairpin glycosidases"/>
    <property type="match status" value="1"/>
</dbReference>
<dbReference type="EC" id="3.2.1.40" evidence="2"/>
<dbReference type="PANTHER" id="PTHR33307">
    <property type="entry name" value="ALPHA-RHAMNOSIDASE (EUROFUNG)"/>
    <property type="match status" value="1"/>
</dbReference>
<organism evidence="8 9">
    <name type="scientific">Candidatus Colimorpha enterica</name>
    <dbReference type="NCBI Taxonomy" id="3083063"/>
    <lineage>
        <taxon>Bacteria</taxon>
        <taxon>Pseudomonadati</taxon>
        <taxon>Bacteroidota</taxon>
        <taxon>Bacteroidia</taxon>
        <taxon>Bacteroidales</taxon>
        <taxon>Candidatus Colimorpha</taxon>
    </lineage>
</organism>
<evidence type="ECO:0000259" key="4">
    <source>
        <dbReference type="Pfam" id="PF05592"/>
    </source>
</evidence>
<dbReference type="Pfam" id="PF17389">
    <property type="entry name" value="Bac_rhamnosid6H"/>
    <property type="match status" value="1"/>
</dbReference>
<evidence type="ECO:0000259" key="7">
    <source>
        <dbReference type="Pfam" id="PF17390"/>
    </source>
</evidence>
<feature type="domain" description="Bacterial alpha-L-rhamnosidase N-terminal" evidence="5">
    <location>
        <begin position="187"/>
        <end position="351"/>
    </location>
</feature>
<evidence type="ECO:0000256" key="1">
    <source>
        <dbReference type="ARBA" id="ARBA00001445"/>
    </source>
</evidence>
<keyword evidence="3 8" id="KW-0378">Hydrolase</keyword>
<dbReference type="InterPro" id="IPR035398">
    <property type="entry name" value="Bac_rhamnosid_C"/>
</dbReference>
<feature type="domain" description="Alpha-L-rhamnosidase concanavalin-like" evidence="4">
    <location>
        <begin position="366"/>
        <end position="472"/>
    </location>
</feature>
<evidence type="ECO:0000256" key="2">
    <source>
        <dbReference type="ARBA" id="ARBA00012652"/>
    </source>
</evidence>
<protein>
    <recommendedName>
        <fullName evidence="2">alpha-L-rhamnosidase</fullName>
        <ecNumber evidence="2">3.2.1.40</ecNumber>
    </recommendedName>
</protein>
<dbReference type="InterPro" id="IPR008979">
    <property type="entry name" value="Galactose-bd-like_sf"/>
</dbReference>
<dbReference type="GO" id="GO:0030596">
    <property type="term" value="F:alpha-L-rhamnosidase activity"/>
    <property type="evidence" value="ECO:0007669"/>
    <property type="project" value="UniProtKB-EC"/>
</dbReference>
<reference evidence="8 9" key="1">
    <citation type="submission" date="2022-03" db="EMBL/GenBank/DDBJ databases">
        <title>Metagenome-assembled genomes from swine fecal metagenomes.</title>
        <authorList>
            <person name="Holman D.B."/>
            <person name="Kommadath A."/>
        </authorList>
    </citation>
    <scope>NUCLEOTIDE SEQUENCE [LARGE SCALE GENOMIC DNA]</scope>
    <source>
        <strain evidence="8">SUG147</strain>
    </source>
</reference>
<gene>
    <name evidence="8" type="ORF">MR241_09380</name>
</gene>
<comment type="caution">
    <text evidence="8">The sequence shown here is derived from an EMBL/GenBank/DDBJ whole genome shotgun (WGS) entry which is preliminary data.</text>
</comment>
<comment type="catalytic activity">
    <reaction evidence="1">
        <text>Hydrolysis of terminal non-reducing alpha-L-rhamnose residues in alpha-L-rhamnosides.</text>
        <dbReference type="EC" id="3.2.1.40"/>
    </reaction>
</comment>
<dbReference type="Pfam" id="PF05592">
    <property type="entry name" value="Bac_rhamnosid"/>
    <property type="match status" value="1"/>
</dbReference>
<dbReference type="Pfam" id="PF17390">
    <property type="entry name" value="Bac_rhamnosid_C"/>
    <property type="match status" value="1"/>
</dbReference>
<proteinExistence type="predicted"/>
<evidence type="ECO:0000259" key="6">
    <source>
        <dbReference type="Pfam" id="PF17389"/>
    </source>
</evidence>
<evidence type="ECO:0000259" key="5">
    <source>
        <dbReference type="Pfam" id="PF08531"/>
    </source>
</evidence>
<dbReference type="Pfam" id="PF08531">
    <property type="entry name" value="Bac_rhamnosid_N"/>
    <property type="match status" value="1"/>
</dbReference>
<dbReference type="InterPro" id="IPR035396">
    <property type="entry name" value="Bac_rhamnosid6H"/>
</dbReference>
<dbReference type="AlphaFoldDB" id="A0AAE3FKB5"/>
<feature type="domain" description="Alpha-L-rhamnosidase six-hairpin glycosidase" evidence="6">
    <location>
        <begin position="482"/>
        <end position="796"/>
    </location>
</feature>
<evidence type="ECO:0000313" key="9">
    <source>
        <dbReference type="Proteomes" id="UP001139365"/>
    </source>
</evidence>
<dbReference type="InterPro" id="IPR008928">
    <property type="entry name" value="6-hairpin_glycosidase_sf"/>
</dbReference>
<dbReference type="SUPFAM" id="SSF49785">
    <property type="entry name" value="Galactose-binding domain-like"/>
    <property type="match status" value="1"/>
</dbReference>
<dbReference type="Proteomes" id="UP001139365">
    <property type="component" value="Unassembled WGS sequence"/>
</dbReference>
<dbReference type="InterPro" id="IPR013737">
    <property type="entry name" value="Bac_rhamnosid_N"/>
</dbReference>
<dbReference type="InterPro" id="IPR008902">
    <property type="entry name" value="Rhamnosid_concanavalin"/>
</dbReference>
<dbReference type="GO" id="GO:0005975">
    <property type="term" value="P:carbohydrate metabolic process"/>
    <property type="evidence" value="ECO:0007669"/>
    <property type="project" value="InterPro"/>
</dbReference>